<dbReference type="Proteomes" id="UP000886725">
    <property type="component" value="Unassembled WGS sequence"/>
</dbReference>
<keyword evidence="2" id="KW-1133">Transmembrane helix</keyword>
<feature type="region of interest" description="Disordered" evidence="1">
    <location>
        <begin position="439"/>
        <end position="460"/>
    </location>
</feature>
<evidence type="ECO:0000313" key="3">
    <source>
        <dbReference type="EMBL" id="HIQ64213.1"/>
    </source>
</evidence>
<protein>
    <submittedName>
        <fullName evidence="3">Uncharacterized protein</fullName>
    </submittedName>
</protein>
<name>A0A9D0Z0K4_9FIRM</name>
<evidence type="ECO:0000256" key="1">
    <source>
        <dbReference type="SAM" id="MobiDB-lite"/>
    </source>
</evidence>
<proteinExistence type="predicted"/>
<gene>
    <name evidence="3" type="ORF">IAC85_00580</name>
</gene>
<keyword evidence="2" id="KW-0472">Membrane</keyword>
<evidence type="ECO:0000313" key="4">
    <source>
        <dbReference type="Proteomes" id="UP000886725"/>
    </source>
</evidence>
<sequence length="460" mass="50936">MQHITYISQDDHYNLSLRYFEKNDDLLIEIPRYGTNKRADDVFIAHLANDIARRKDQIKLITDSFRNHTRYKQIAIDGQIVVLENPVALLKRPDFANLEVALRDRKNEIRLKQAKLKRTVIKATAAIGSLVFSGAVIGMVAPQVKAALDKNPTLVETSDPSMSDELQQIPEMTTSQEITRESAIPLSTTGEDQIETVSSMNQEEYVQPEPVVIPDEIEIGSDDVTYDATSQDMVTVSIPENDSATAEVSTSETNYIEFLENAYGMTENQIEEICNHQNLDMTTASFSSVQTAVSNVYWQNAGLFTPLEVSSSPADVEQEIYKAATAYGFTSDEEVATIIAISRLETGHYTSEKFRNLNNLGGVRDNSGNFIQYDTISQGAIGLAKSIARIKNNMIQNGTYNSSRSLATNIGPTFCPSNESVAPWAPTVDEIKNEMLSSGELTSIRTGQSQTTENQQGVMK</sequence>
<reference evidence="3" key="2">
    <citation type="journal article" date="2021" name="PeerJ">
        <title>Extensive microbial diversity within the chicken gut microbiome revealed by metagenomics and culture.</title>
        <authorList>
            <person name="Gilroy R."/>
            <person name="Ravi A."/>
            <person name="Getino M."/>
            <person name="Pursley I."/>
            <person name="Horton D.L."/>
            <person name="Alikhan N.F."/>
            <person name="Baker D."/>
            <person name="Gharbi K."/>
            <person name="Hall N."/>
            <person name="Watson M."/>
            <person name="Adriaenssens E.M."/>
            <person name="Foster-Nyarko E."/>
            <person name="Jarju S."/>
            <person name="Secka A."/>
            <person name="Antonio M."/>
            <person name="Oren A."/>
            <person name="Chaudhuri R.R."/>
            <person name="La Ragione R."/>
            <person name="Hildebrand F."/>
            <person name="Pallen M.J."/>
        </authorList>
    </citation>
    <scope>NUCLEOTIDE SEQUENCE</scope>
    <source>
        <strain evidence="3">CHK165-10780</strain>
    </source>
</reference>
<accession>A0A9D0Z0K4</accession>
<feature type="transmembrane region" description="Helical" evidence="2">
    <location>
        <begin position="120"/>
        <end position="141"/>
    </location>
</feature>
<evidence type="ECO:0000256" key="2">
    <source>
        <dbReference type="SAM" id="Phobius"/>
    </source>
</evidence>
<dbReference type="EMBL" id="DVFU01000015">
    <property type="protein sequence ID" value="HIQ64213.1"/>
    <property type="molecule type" value="Genomic_DNA"/>
</dbReference>
<organism evidence="3 4">
    <name type="scientific">Candidatus Faecenecus gallistercoris</name>
    <dbReference type="NCBI Taxonomy" id="2840793"/>
    <lineage>
        <taxon>Bacteria</taxon>
        <taxon>Bacillati</taxon>
        <taxon>Bacillota</taxon>
        <taxon>Bacillota incertae sedis</taxon>
        <taxon>Candidatus Faecenecus</taxon>
    </lineage>
</organism>
<dbReference type="AlphaFoldDB" id="A0A9D0Z0K4"/>
<reference evidence="3" key="1">
    <citation type="submission" date="2020-10" db="EMBL/GenBank/DDBJ databases">
        <authorList>
            <person name="Gilroy R."/>
        </authorList>
    </citation>
    <scope>NUCLEOTIDE SEQUENCE</scope>
    <source>
        <strain evidence="3">CHK165-10780</strain>
    </source>
</reference>
<comment type="caution">
    <text evidence="3">The sequence shown here is derived from an EMBL/GenBank/DDBJ whole genome shotgun (WGS) entry which is preliminary data.</text>
</comment>
<keyword evidence="2" id="KW-0812">Transmembrane</keyword>